<evidence type="ECO:0000313" key="9">
    <source>
        <dbReference type="EMBL" id="KAL1843141.1"/>
    </source>
</evidence>
<gene>
    <name evidence="9" type="ORF">VTJ49DRAFT_2891</name>
</gene>
<evidence type="ECO:0000256" key="3">
    <source>
        <dbReference type="ARBA" id="ARBA00023125"/>
    </source>
</evidence>
<evidence type="ECO:0000256" key="7">
    <source>
        <dbReference type="SAM" id="MobiDB-lite"/>
    </source>
</evidence>
<evidence type="ECO:0000313" key="10">
    <source>
        <dbReference type="Proteomes" id="UP001583172"/>
    </source>
</evidence>
<dbReference type="InterPro" id="IPR050917">
    <property type="entry name" value="SOX_TF"/>
</dbReference>
<feature type="compositionally biased region" description="Low complexity" evidence="7">
    <location>
        <begin position="482"/>
        <end position="525"/>
    </location>
</feature>
<evidence type="ECO:0000256" key="6">
    <source>
        <dbReference type="PROSITE-ProRule" id="PRU00267"/>
    </source>
</evidence>
<dbReference type="SUPFAM" id="SSF47095">
    <property type="entry name" value="HMG-box"/>
    <property type="match status" value="1"/>
</dbReference>
<keyword evidence="5 6" id="KW-0539">Nucleus</keyword>
<feature type="region of interest" description="Disordered" evidence="7">
    <location>
        <begin position="428"/>
        <end position="448"/>
    </location>
</feature>
<evidence type="ECO:0000259" key="8">
    <source>
        <dbReference type="PROSITE" id="PS50118"/>
    </source>
</evidence>
<dbReference type="Proteomes" id="UP001583172">
    <property type="component" value="Unassembled WGS sequence"/>
</dbReference>
<evidence type="ECO:0000256" key="1">
    <source>
        <dbReference type="ARBA" id="ARBA00004123"/>
    </source>
</evidence>
<accession>A0ABR3VMV8</accession>
<dbReference type="SMART" id="SM00398">
    <property type="entry name" value="HMG"/>
    <property type="match status" value="1"/>
</dbReference>
<dbReference type="Gene3D" id="1.10.30.10">
    <property type="entry name" value="High mobility group box domain"/>
    <property type="match status" value="1"/>
</dbReference>
<evidence type="ECO:0000256" key="5">
    <source>
        <dbReference type="ARBA" id="ARBA00023242"/>
    </source>
</evidence>
<comment type="subcellular location">
    <subcellularLocation>
        <location evidence="1">Nucleus</location>
    </subcellularLocation>
</comment>
<dbReference type="EMBL" id="JAZGSY010000023">
    <property type="protein sequence ID" value="KAL1843141.1"/>
    <property type="molecule type" value="Genomic_DNA"/>
</dbReference>
<comment type="caution">
    <text evidence="9">The sequence shown here is derived from an EMBL/GenBank/DDBJ whole genome shotgun (WGS) entry which is preliminary data.</text>
</comment>
<feature type="region of interest" description="Disordered" evidence="7">
    <location>
        <begin position="1"/>
        <end position="154"/>
    </location>
</feature>
<feature type="compositionally biased region" description="Basic residues" evidence="7">
    <location>
        <begin position="436"/>
        <end position="447"/>
    </location>
</feature>
<feature type="region of interest" description="Disordered" evidence="7">
    <location>
        <begin position="482"/>
        <end position="534"/>
    </location>
</feature>
<feature type="compositionally biased region" description="Polar residues" evidence="7">
    <location>
        <begin position="30"/>
        <end position="39"/>
    </location>
</feature>
<feature type="region of interest" description="Disordered" evidence="7">
    <location>
        <begin position="259"/>
        <end position="317"/>
    </location>
</feature>
<sequence length="583" mass="63884">MDSQASSSPPLAKMEGLPAGFTELMRHNAADSSNHSQPGSRYGTPAPQIQPSQHQDVGLEAGYQPQGGEANDMQQHGYQQQAIYPPVSSPYGPIPEHYATPANSPPPPSHLSNSASGGGSIIAKVLGPKSTKVEKSTPKRKKERAKPTKNMPTLEKPLSELTKDSPVPIADIEAYVNRPAEVRRGEIETGKNPGRVKRPMNAFMLYRKAYQGRAKECVGQHNHQVVSKVCGLSWPLEPEHIREQFKAWADLERDNHQKAHPNYKFTPAKPSKPPAQSDRGGYDGSEGSELDEMDWASGRDPTMRSATHTPGGDSDYMSTGSMHTAAYSHSQHFAGMHAMGLLQHPRPTTLDWNLGKPLSGVYGNRGLAGQYYDAHFRASPSQHLQHLQQEDGLLNHHHHQRTPSPSLAFQQHQHPGIHSHYQVHGQVHHGTEHLQQHHHQQRNTRQHQHIDPLLMPHDDPTAGLFDATNHLNNSLPGLFDTTGLAGTATGTGTGTQQQTNWPQQQQQQAGAASLASTAAAAAGGAEHSDSNSHFSQSFMAGLDETLSLEQHTQFLRGADEWQIEQLPETTHFDTSWVEPKGEA</sequence>
<dbReference type="PROSITE" id="PS50118">
    <property type="entry name" value="HMG_BOX_2"/>
    <property type="match status" value="1"/>
</dbReference>
<dbReference type="PANTHER" id="PTHR45803">
    <property type="entry name" value="SOX100B"/>
    <property type="match status" value="1"/>
</dbReference>
<dbReference type="PANTHER" id="PTHR45803:SF5">
    <property type="entry name" value="SOX100B"/>
    <property type="match status" value="1"/>
</dbReference>
<dbReference type="Pfam" id="PF00505">
    <property type="entry name" value="HMG_box"/>
    <property type="match status" value="1"/>
</dbReference>
<proteinExistence type="predicted"/>
<dbReference type="InterPro" id="IPR036910">
    <property type="entry name" value="HMG_box_dom_sf"/>
</dbReference>
<keyword evidence="2" id="KW-0805">Transcription regulation</keyword>
<name>A0ABR3VMV8_HUMIN</name>
<keyword evidence="10" id="KW-1185">Reference proteome</keyword>
<dbReference type="CDD" id="cd01389">
    <property type="entry name" value="HMG-box_ROX1-like"/>
    <property type="match status" value="1"/>
</dbReference>
<feature type="DNA-binding region" description="HMG box" evidence="6">
    <location>
        <begin position="196"/>
        <end position="264"/>
    </location>
</feature>
<organism evidence="9 10">
    <name type="scientific">Humicola insolens</name>
    <name type="common">Soft-rot fungus</name>
    <dbReference type="NCBI Taxonomy" id="85995"/>
    <lineage>
        <taxon>Eukaryota</taxon>
        <taxon>Fungi</taxon>
        <taxon>Dikarya</taxon>
        <taxon>Ascomycota</taxon>
        <taxon>Pezizomycotina</taxon>
        <taxon>Sordariomycetes</taxon>
        <taxon>Sordariomycetidae</taxon>
        <taxon>Sordariales</taxon>
        <taxon>Chaetomiaceae</taxon>
        <taxon>Mycothermus</taxon>
    </lineage>
</organism>
<dbReference type="InterPro" id="IPR009071">
    <property type="entry name" value="HMG_box_dom"/>
</dbReference>
<feature type="domain" description="HMG box" evidence="8">
    <location>
        <begin position="196"/>
        <end position="264"/>
    </location>
</feature>
<evidence type="ECO:0000256" key="2">
    <source>
        <dbReference type="ARBA" id="ARBA00023015"/>
    </source>
</evidence>
<feature type="compositionally biased region" description="Polar residues" evidence="7">
    <location>
        <begin position="72"/>
        <end position="82"/>
    </location>
</feature>
<protein>
    <recommendedName>
        <fullName evidence="8">HMG box domain-containing protein</fullName>
    </recommendedName>
</protein>
<keyword evidence="3 6" id="KW-0238">DNA-binding</keyword>
<reference evidence="9 10" key="1">
    <citation type="journal article" date="2024" name="Commun. Biol.">
        <title>Comparative genomic analysis of thermophilic fungi reveals convergent evolutionary adaptations and gene losses.</title>
        <authorList>
            <person name="Steindorff A.S."/>
            <person name="Aguilar-Pontes M.V."/>
            <person name="Robinson A.J."/>
            <person name="Andreopoulos B."/>
            <person name="LaButti K."/>
            <person name="Kuo A."/>
            <person name="Mondo S."/>
            <person name="Riley R."/>
            <person name="Otillar R."/>
            <person name="Haridas S."/>
            <person name="Lipzen A."/>
            <person name="Grimwood J."/>
            <person name="Schmutz J."/>
            <person name="Clum A."/>
            <person name="Reid I.D."/>
            <person name="Moisan M.C."/>
            <person name="Butler G."/>
            <person name="Nguyen T.T.M."/>
            <person name="Dewar K."/>
            <person name="Conant G."/>
            <person name="Drula E."/>
            <person name="Henrissat B."/>
            <person name="Hansel C."/>
            <person name="Singer S."/>
            <person name="Hutchinson M.I."/>
            <person name="de Vries R.P."/>
            <person name="Natvig D.O."/>
            <person name="Powell A.J."/>
            <person name="Tsang A."/>
            <person name="Grigoriev I.V."/>
        </authorList>
    </citation>
    <scope>NUCLEOTIDE SEQUENCE [LARGE SCALE GENOMIC DNA]</scope>
    <source>
        <strain evidence="9 10">CBS 620.91</strain>
    </source>
</reference>
<evidence type="ECO:0000256" key="4">
    <source>
        <dbReference type="ARBA" id="ARBA00023163"/>
    </source>
</evidence>
<keyword evidence="4" id="KW-0804">Transcription</keyword>